<evidence type="ECO:0000256" key="1">
    <source>
        <dbReference type="SAM" id="MobiDB-lite"/>
    </source>
</evidence>
<feature type="compositionally biased region" description="Low complexity" evidence="1">
    <location>
        <begin position="400"/>
        <end position="422"/>
    </location>
</feature>
<feature type="compositionally biased region" description="Basic and acidic residues" evidence="1">
    <location>
        <begin position="423"/>
        <end position="435"/>
    </location>
</feature>
<dbReference type="RefSeq" id="WP_150041349.1">
    <property type="nucleotide sequence ID" value="NZ_OW485606.1"/>
</dbReference>
<accession>A0A5M6IVZ1</accession>
<proteinExistence type="predicted"/>
<dbReference type="AlphaFoldDB" id="A0A5M6IVZ1"/>
<reference evidence="2 3" key="1">
    <citation type="submission" date="2019-09" db="EMBL/GenBank/DDBJ databases">
        <title>Genome sequence of Rhodovastum atsumiense, a diverse member of the Acetobacteraceae family of non-sulfur purple photosynthetic bacteria.</title>
        <authorList>
            <person name="Meyer T."/>
            <person name="Kyndt J."/>
        </authorList>
    </citation>
    <scope>NUCLEOTIDE SEQUENCE [LARGE SCALE GENOMIC DNA]</scope>
    <source>
        <strain evidence="2 3">DSM 21279</strain>
    </source>
</reference>
<name>A0A5M6IVZ1_9PROT</name>
<keyword evidence="3" id="KW-1185">Reference proteome</keyword>
<comment type="caution">
    <text evidence="2">The sequence shown here is derived from an EMBL/GenBank/DDBJ whole genome shotgun (WGS) entry which is preliminary data.</text>
</comment>
<organism evidence="2 3">
    <name type="scientific">Rhodovastum atsumiense</name>
    <dbReference type="NCBI Taxonomy" id="504468"/>
    <lineage>
        <taxon>Bacteria</taxon>
        <taxon>Pseudomonadati</taxon>
        <taxon>Pseudomonadota</taxon>
        <taxon>Alphaproteobacteria</taxon>
        <taxon>Acetobacterales</taxon>
        <taxon>Acetobacteraceae</taxon>
        <taxon>Rhodovastum</taxon>
    </lineage>
</organism>
<dbReference type="EMBL" id="VWPK01000019">
    <property type="protein sequence ID" value="KAA5611575.1"/>
    <property type="molecule type" value="Genomic_DNA"/>
</dbReference>
<sequence>MTNMNLRFAQVVAVWPQRRCVEIVYCDDGWRENNVPVLNWFVSSDTGAWSMHNLPRPPSELEAGGLHPNDEERTTLAMVAKVEGRSVVIGFIPHPLSQIMFTEDQQDRDLLWRHPSGTLQQIAPDGSYEFHHTGGAYVRIGFDSESGPADEHEDLTPYGANENWELPKNDPPTITIVTETFKARIRPGGDTLIESGGNLEIYYTGNGTVKLGGNATVHVAGSADVSAGGPITVQTPDNATVTAGGDVTAQAVGNARIAAGGDASVQAAGAVKVNAGGDLTAQIVGDSLISTGGDAVVRAAGTTKVGGGGPVAVASSELLVLDAKAVLVNCEAMVVTGDIIETSSLDDMMEAILGPVGDVVTEAALEAMTGLDLGDPGEMATRMRIAAELSATQAEEAATTAADAAQEQAAKAQADAEAATADTQEHARLAKESSDKAVGTGQRTGPGYS</sequence>
<gene>
    <name evidence="2" type="ORF">F1189_13505</name>
</gene>
<evidence type="ECO:0000313" key="3">
    <source>
        <dbReference type="Proteomes" id="UP000325255"/>
    </source>
</evidence>
<protein>
    <recommendedName>
        <fullName evidence="4">Gp5/Type VI secretion system Vgr protein OB-fold domain-containing protein</fullName>
    </recommendedName>
</protein>
<feature type="region of interest" description="Disordered" evidence="1">
    <location>
        <begin position="400"/>
        <end position="449"/>
    </location>
</feature>
<dbReference type="OrthoDB" id="8449472at2"/>
<dbReference type="Proteomes" id="UP000325255">
    <property type="component" value="Unassembled WGS sequence"/>
</dbReference>
<evidence type="ECO:0008006" key="4">
    <source>
        <dbReference type="Google" id="ProtNLM"/>
    </source>
</evidence>
<dbReference type="Gene3D" id="2.160.20.120">
    <property type="match status" value="1"/>
</dbReference>
<evidence type="ECO:0000313" key="2">
    <source>
        <dbReference type="EMBL" id="KAA5611575.1"/>
    </source>
</evidence>
<dbReference type="SUPFAM" id="SSF69349">
    <property type="entry name" value="Phage fibre proteins"/>
    <property type="match status" value="1"/>
</dbReference>